<sequence length="63" mass="6464">MLRGPHDVDTVATMLKANLKGLRNLKHSAPATSGTLEVTAASALIAAPALRVLKASDLGGEQD</sequence>
<organism evidence="1 2">
    <name type="scientific">Corynebacterium kroppenstedtii (strain DSM 44385 / JCM 11950 / CIP 105744 / CCUG 35717)</name>
    <dbReference type="NCBI Taxonomy" id="645127"/>
    <lineage>
        <taxon>Bacteria</taxon>
        <taxon>Bacillati</taxon>
        <taxon>Actinomycetota</taxon>
        <taxon>Actinomycetes</taxon>
        <taxon>Mycobacteriales</taxon>
        <taxon>Corynebacteriaceae</taxon>
        <taxon>Corynebacterium</taxon>
    </lineage>
</organism>
<keyword evidence="2" id="KW-1185">Reference proteome</keyword>
<protein>
    <submittedName>
        <fullName evidence="1">Uncharacterized protein</fullName>
    </submittedName>
</protein>
<evidence type="ECO:0000313" key="2">
    <source>
        <dbReference type="Proteomes" id="UP000001473"/>
    </source>
</evidence>
<name>C4LKN9_CORK4</name>
<accession>C4LKN9</accession>
<dbReference type="AlphaFoldDB" id="C4LKN9"/>
<gene>
    <name evidence="1" type="ordered locus">ckrop_1669</name>
</gene>
<dbReference type="STRING" id="645127.ckrop_1669"/>
<dbReference type="Proteomes" id="UP000001473">
    <property type="component" value="Chromosome"/>
</dbReference>
<dbReference type="HOGENOM" id="CLU_2878262_0_0_11"/>
<dbReference type="EMBL" id="CP001620">
    <property type="protein sequence ID" value="ACR18394.1"/>
    <property type="molecule type" value="Genomic_DNA"/>
</dbReference>
<dbReference type="KEGG" id="ckp:ckrop_1669"/>
<reference evidence="1 2" key="1">
    <citation type="journal article" date="2008" name="J. Biotechnol.">
        <title>Ultrafast pyrosequencing of Corynebacterium kroppenstedtii DSM44385 revealed insights into the physiology of a lipophilic corynebacterium that lacks mycolic acids.</title>
        <authorList>
            <person name="Tauch A."/>
            <person name="Schneider J."/>
            <person name="Szczepanowski R."/>
            <person name="Tilker A."/>
            <person name="Viehoever P."/>
            <person name="Gartemann K.-H."/>
            <person name="Arnold W."/>
            <person name="Blom J."/>
            <person name="Brinkrolf K."/>
            <person name="Brune I."/>
            <person name="Goetker S."/>
            <person name="Weisshaar B."/>
            <person name="Goesmann A."/>
            <person name="Droege M."/>
            <person name="Puehler A."/>
        </authorList>
    </citation>
    <scope>NUCLEOTIDE SEQUENCE [LARGE SCALE GENOMIC DNA]</scope>
    <source>
        <strain evidence="2">DSM 44385 / JCM 11950 / CIP 105744 / CCUG 35717</strain>
    </source>
</reference>
<proteinExistence type="predicted"/>
<evidence type="ECO:0000313" key="1">
    <source>
        <dbReference type="EMBL" id="ACR18394.1"/>
    </source>
</evidence>